<organism evidence="2 3">
    <name type="scientific">Enhygromyxa salina</name>
    <dbReference type="NCBI Taxonomy" id="215803"/>
    <lineage>
        <taxon>Bacteria</taxon>
        <taxon>Pseudomonadati</taxon>
        <taxon>Myxococcota</taxon>
        <taxon>Polyangia</taxon>
        <taxon>Nannocystales</taxon>
        <taxon>Nannocystaceae</taxon>
        <taxon>Enhygromyxa</taxon>
    </lineage>
</organism>
<sequence length="152" mass="16204">MSAGLLAMLIGCAPQTGARDELREPKSEPEPEPEAFVEDPAPTSDVRPSGAPTTTSTGSALEDADPARTGHAKQLFDEARRSFEQGDVPTALSLYEQAYAEVPLPDLKFNVAFCLDLLGRVEEACAAYRVVHEQGDDSLRDAAAQALSLRGC</sequence>
<name>A0A0C1ZAS9_9BACT</name>
<protein>
    <recommendedName>
        <fullName evidence="4">Tetratricopeptide repeat protein</fullName>
    </recommendedName>
</protein>
<dbReference type="SUPFAM" id="SSF48452">
    <property type="entry name" value="TPR-like"/>
    <property type="match status" value="1"/>
</dbReference>
<dbReference type="Proteomes" id="UP000031599">
    <property type="component" value="Unassembled WGS sequence"/>
</dbReference>
<accession>A0A0C1ZAS9</accession>
<evidence type="ECO:0000313" key="2">
    <source>
        <dbReference type="EMBL" id="KIG14739.1"/>
    </source>
</evidence>
<feature type="region of interest" description="Disordered" evidence="1">
    <location>
        <begin position="12"/>
        <end position="71"/>
    </location>
</feature>
<dbReference type="AlphaFoldDB" id="A0A0C1ZAS9"/>
<dbReference type="EMBL" id="JMCC02000066">
    <property type="protein sequence ID" value="KIG14739.1"/>
    <property type="molecule type" value="Genomic_DNA"/>
</dbReference>
<dbReference type="Gene3D" id="1.25.40.10">
    <property type="entry name" value="Tetratricopeptide repeat domain"/>
    <property type="match status" value="1"/>
</dbReference>
<feature type="compositionally biased region" description="Low complexity" evidence="1">
    <location>
        <begin position="48"/>
        <end position="60"/>
    </location>
</feature>
<proteinExistence type="predicted"/>
<gene>
    <name evidence="2" type="ORF">DB30_06325</name>
</gene>
<evidence type="ECO:0000313" key="3">
    <source>
        <dbReference type="Proteomes" id="UP000031599"/>
    </source>
</evidence>
<feature type="compositionally biased region" description="Basic and acidic residues" evidence="1">
    <location>
        <begin position="18"/>
        <end position="29"/>
    </location>
</feature>
<reference evidence="2 3" key="1">
    <citation type="submission" date="2014-12" db="EMBL/GenBank/DDBJ databases">
        <title>Genome assembly of Enhygromyxa salina DSM 15201.</title>
        <authorList>
            <person name="Sharma G."/>
            <person name="Subramanian S."/>
        </authorList>
    </citation>
    <scope>NUCLEOTIDE SEQUENCE [LARGE SCALE GENOMIC DNA]</scope>
    <source>
        <strain evidence="2 3">DSM 15201</strain>
    </source>
</reference>
<dbReference type="InterPro" id="IPR011990">
    <property type="entry name" value="TPR-like_helical_dom_sf"/>
</dbReference>
<evidence type="ECO:0008006" key="4">
    <source>
        <dbReference type="Google" id="ProtNLM"/>
    </source>
</evidence>
<comment type="caution">
    <text evidence="2">The sequence shown here is derived from an EMBL/GenBank/DDBJ whole genome shotgun (WGS) entry which is preliminary data.</text>
</comment>
<evidence type="ECO:0000256" key="1">
    <source>
        <dbReference type="SAM" id="MobiDB-lite"/>
    </source>
</evidence>